<reference evidence="1" key="1">
    <citation type="journal article" date="2014" name="Front. Microbiol.">
        <title>High frequency of phylogenetically diverse reductive dehalogenase-homologous genes in deep subseafloor sedimentary metagenomes.</title>
        <authorList>
            <person name="Kawai M."/>
            <person name="Futagami T."/>
            <person name="Toyoda A."/>
            <person name="Takaki Y."/>
            <person name="Nishi S."/>
            <person name="Hori S."/>
            <person name="Arai W."/>
            <person name="Tsubouchi T."/>
            <person name="Morono Y."/>
            <person name="Uchiyama I."/>
            <person name="Ito T."/>
            <person name="Fujiyama A."/>
            <person name="Inagaki F."/>
            <person name="Takami H."/>
        </authorList>
    </citation>
    <scope>NUCLEOTIDE SEQUENCE</scope>
    <source>
        <strain evidence="1">Expedition CK06-06</strain>
    </source>
</reference>
<dbReference type="AlphaFoldDB" id="X1HKU2"/>
<protein>
    <submittedName>
        <fullName evidence="1">Uncharacterized protein</fullName>
    </submittedName>
</protein>
<name>X1HKU2_9ZZZZ</name>
<evidence type="ECO:0000313" key="1">
    <source>
        <dbReference type="EMBL" id="GAH57675.1"/>
    </source>
</evidence>
<dbReference type="EMBL" id="BARU01016025">
    <property type="protein sequence ID" value="GAH57675.1"/>
    <property type="molecule type" value="Genomic_DNA"/>
</dbReference>
<accession>X1HKU2</accession>
<feature type="non-terminal residue" evidence="1">
    <location>
        <position position="1"/>
    </location>
</feature>
<organism evidence="1">
    <name type="scientific">marine sediment metagenome</name>
    <dbReference type="NCBI Taxonomy" id="412755"/>
    <lineage>
        <taxon>unclassified sequences</taxon>
        <taxon>metagenomes</taxon>
        <taxon>ecological metagenomes</taxon>
    </lineage>
</organism>
<comment type="caution">
    <text evidence="1">The sequence shown here is derived from an EMBL/GenBank/DDBJ whole genome shotgun (WGS) entry which is preliminary data.</text>
</comment>
<proteinExistence type="predicted"/>
<sequence length="44" mass="5098">SDIYAGQGYRILSLCYKKLDALPPEDEKSRKLCESDMIYIDVKE</sequence>
<gene>
    <name evidence="1" type="ORF">S03H2_27068</name>
</gene>